<dbReference type="EMBL" id="LGFU01000086">
    <property type="protein sequence ID" value="KUK46036.1"/>
    <property type="molecule type" value="Genomic_DNA"/>
</dbReference>
<evidence type="ECO:0000259" key="5">
    <source>
        <dbReference type="SMART" id="SM00732"/>
    </source>
</evidence>
<proteinExistence type="inferred from homology"/>
<organism evidence="6 7">
    <name type="scientific">Anaerolinea thermophila</name>
    <dbReference type="NCBI Taxonomy" id="167964"/>
    <lineage>
        <taxon>Bacteria</taxon>
        <taxon>Bacillati</taxon>
        <taxon>Chloroflexota</taxon>
        <taxon>Anaerolineae</taxon>
        <taxon>Anaerolineales</taxon>
        <taxon>Anaerolineaceae</taxon>
        <taxon>Anaerolinea</taxon>
    </lineage>
</organism>
<dbReference type="Pfam" id="PF03652">
    <property type="entry name" value="RuvX"/>
    <property type="match status" value="1"/>
</dbReference>
<dbReference type="InterPro" id="IPR037027">
    <property type="entry name" value="YqgF/RNaseH-like_dom_sf"/>
</dbReference>
<name>A0A101FX19_9CHLR</name>
<sequence>MRVLGVDPGDKRIGLAISDPTGTISRPLCVIEHQAREKDAQRIIQAAIEQGAAMIVVGWALDSQGEIGHSARKSQRLADVIRDHCDLPVKMWDESGTTQDAINSRIVMGVSRKKRSGHLDDLAASILLQDFLIHNEDIVKNTEDTHG</sequence>
<keyword evidence="4" id="KW-0378">Hydrolase</keyword>
<dbReference type="Gene3D" id="3.30.420.140">
    <property type="entry name" value="YqgF/RNase H-like domain"/>
    <property type="match status" value="1"/>
</dbReference>
<feature type="non-terminal residue" evidence="6">
    <location>
        <position position="147"/>
    </location>
</feature>
<accession>A0A101FX19</accession>
<dbReference type="PANTHER" id="PTHR33317">
    <property type="entry name" value="POLYNUCLEOTIDYL TRANSFERASE, RIBONUCLEASE H-LIKE SUPERFAMILY PROTEIN"/>
    <property type="match status" value="1"/>
</dbReference>
<reference evidence="6 7" key="1">
    <citation type="journal article" date="2015" name="MBio">
        <title>Genome-Resolved Metagenomic Analysis Reveals Roles for Candidate Phyla and Other Microbial Community Members in Biogeochemical Transformations in Oil Reservoirs.</title>
        <authorList>
            <person name="Hu P."/>
            <person name="Tom L."/>
            <person name="Singh A."/>
            <person name="Thomas B.C."/>
            <person name="Baker B.J."/>
            <person name="Piceno Y.M."/>
            <person name="Andersen G.L."/>
            <person name="Banfield J.F."/>
        </authorList>
    </citation>
    <scope>NUCLEOTIDE SEQUENCE [LARGE SCALE GENOMIC DNA]</scope>
    <source>
        <strain evidence="6">46_16</strain>
    </source>
</reference>
<keyword evidence="1" id="KW-0963">Cytoplasm</keyword>
<evidence type="ECO:0000256" key="1">
    <source>
        <dbReference type="ARBA" id="ARBA00022490"/>
    </source>
</evidence>
<dbReference type="AlphaFoldDB" id="A0A101FX19"/>
<dbReference type="PANTHER" id="PTHR33317:SF4">
    <property type="entry name" value="POLYNUCLEOTIDYL TRANSFERASE, RIBONUCLEASE H-LIKE SUPERFAMILY PROTEIN"/>
    <property type="match status" value="1"/>
</dbReference>
<dbReference type="CDD" id="cd16964">
    <property type="entry name" value="YqgF"/>
    <property type="match status" value="1"/>
</dbReference>
<evidence type="ECO:0000256" key="4">
    <source>
        <dbReference type="ARBA" id="ARBA00022801"/>
    </source>
</evidence>
<dbReference type="InterPro" id="IPR012337">
    <property type="entry name" value="RNaseH-like_sf"/>
</dbReference>
<dbReference type="GO" id="GO:0004518">
    <property type="term" value="F:nuclease activity"/>
    <property type="evidence" value="ECO:0007669"/>
    <property type="project" value="UniProtKB-KW"/>
</dbReference>
<dbReference type="SMART" id="SM00732">
    <property type="entry name" value="YqgFc"/>
    <property type="match status" value="1"/>
</dbReference>
<protein>
    <submittedName>
        <fullName evidence="6">Putative Holliday junction resolvase</fullName>
    </submittedName>
</protein>
<dbReference type="Proteomes" id="UP000064249">
    <property type="component" value="Unassembled WGS sequence"/>
</dbReference>
<dbReference type="GO" id="GO:0005829">
    <property type="term" value="C:cytosol"/>
    <property type="evidence" value="ECO:0007669"/>
    <property type="project" value="TreeGrafter"/>
</dbReference>
<dbReference type="InterPro" id="IPR006641">
    <property type="entry name" value="YqgF/RNaseH-like_dom"/>
</dbReference>
<keyword evidence="2" id="KW-0690">Ribosome biogenesis</keyword>
<evidence type="ECO:0000256" key="3">
    <source>
        <dbReference type="ARBA" id="ARBA00022722"/>
    </source>
</evidence>
<evidence type="ECO:0000256" key="2">
    <source>
        <dbReference type="ARBA" id="ARBA00022517"/>
    </source>
</evidence>
<feature type="domain" description="YqgF/RNase H-like" evidence="5">
    <location>
        <begin position="1"/>
        <end position="101"/>
    </location>
</feature>
<gene>
    <name evidence="6" type="ORF">XD73_1093</name>
</gene>
<comment type="caution">
    <text evidence="6">The sequence shown here is derived from an EMBL/GenBank/DDBJ whole genome shotgun (WGS) entry which is preliminary data.</text>
</comment>
<evidence type="ECO:0000313" key="6">
    <source>
        <dbReference type="EMBL" id="KUK46036.1"/>
    </source>
</evidence>
<dbReference type="GO" id="GO:0000967">
    <property type="term" value="P:rRNA 5'-end processing"/>
    <property type="evidence" value="ECO:0007669"/>
    <property type="project" value="TreeGrafter"/>
</dbReference>
<dbReference type="NCBIfam" id="TIGR00250">
    <property type="entry name" value="RNAse_H_YqgF"/>
    <property type="match status" value="1"/>
</dbReference>
<dbReference type="HAMAP" id="MF_00651">
    <property type="entry name" value="Nuclease_YqgF"/>
    <property type="match status" value="1"/>
</dbReference>
<dbReference type="InterPro" id="IPR005227">
    <property type="entry name" value="YqgF"/>
</dbReference>
<dbReference type="GO" id="GO:0016787">
    <property type="term" value="F:hydrolase activity"/>
    <property type="evidence" value="ECO:0007669"/>
    <property type="project" value="UniProtKB-KW"/>
</dbReference>
<dbReference type="SUPFAM" id="SSF53098">
    <property type="entry name" value="Ribonuclease H-like"/>
    <property type="match status" value="1"/>
</dbReference>
<evidence type="ECO:0000313" key="7">
    <source>
        <dbReference type="Proteomes" id="UP000064249"/>
    </source>
</evidence>
<keyword evidence="3" id="KW-0540">Nuclease</keyword>